<evidence type="ECO:0000313" key="3">
    <source>
        <dbReference type="EMBL" id="OTG17110.1"/>
    </source>
</evidence>
<keyword evidence="1" id="KW-0472">Membrane</keyword>
<protein>
    <submittedName>
        <fullName evidence="3">Uncharacterized protein</fullName>
    </submittedName>
</protein>
<keyword evidence="4" id="KW-1185">Reference proteome</keyword>
<name>A0A251U190_HELAN</name>
<sequence>MNAEWETRSVMKSNSELWILLPVKKLLLKSTVDGKIQDAVNPTGEATTTQVLPTIIFSNASCTSFSDTLSSALVASSKRRIAGFLSIALASAILCFWPPDSWTPLSPQPAMMTQIAETKTGPPVSPFWVTR</sequence>
<dbReference type="Proteomes" id="UP000215914">
    <property type="component" value="Chromosome 8"/>
</dbReference>
<gene>
    <name evidence="3" type="ORF">HannXRQ_Chr08g0208451</name>
    <name evidence="2" type="ORF">HanXRQr2_Chr08g0318181</name>
</gene>
<feature type="transmembrane region" description="Helical" evidence="1">
    <location>
        <begin position="81"/>
        <end position="99"/>
    </location>
</feature>
<dbReference type="InParanoid" id="A0A251U190"/>
<evidence type="ECO:0000313" key="2">
    <source>
        <dbReference type="EMBL" id="KAF5793593.1"/>
    </source>
</evidence>
<dbReference type="EMBL" id="CM007897">
    <property type="protein sequence ID" value="OTG17110.1"/>
    <property type="molecule type" value="Genomic_DNA"/>
</dbReference>
<reference evidence="2 4" key="1">
    <citation type="journal article" date="2017" name="Nature">
        <title>The sunflower genome provides insights into oil metabolism, flowering and Asterid evolution.</title>
        <authorList>
            <person name="Badouin H."/>
            <person name="Gouzy J."/>
            <person name="Grassa C.J."/>
            <person name="Murat F."/>
            <person name="Staton S.E."/>
            <person name="Cottret L."/>
            <person name="Lelandais-Briere C."/>
            <person name="Owens G.L."/>
            <person name="Carrere S."/>
            <person name="Mayjonade B."/>
            <person name="Legrand L."/>
            <person name="Gill N."/>
            <person name="Kane N.C."/>
            <person name="Bowers J.E."/>
            <person name="Hubner S."/>
            <person name="Bellec A."/>
            <person name="Berard A."/>
            <person name="Berges H."/>
            <person name="Blanchet N."/>
            <person name="Boniface M.C."/>
            <person name="Brunel D."/>
            <person name="Catrice O."/>
            <person name="Chaidir N."/>
            <person name="Claudel C."/>
            <person name="Donnadieu C."/>
            <person name="Faraut T."/>
            <person name="Fievet G."/>
            <person name="Helmstetter N."/>
            <person name="King M."/>
            <person name="Knapp S.J."/>
            <person name="Lai Z."/>
            <person name="Le Paslier M.C."/>
            <person name="Lippi Y."/>
            <person name="Lorenzon L."/>
            <person name="Mandel J.R."/>
            <person name="Marage G."/>
            <person name="Marchand G."/>
            <person name="Marquand E."/>
            <person name="Bret-Mestries E."/>
            <person name="Morien E."/>
            <person name="Nambeesan S."/>
            <person name="Nguyen T."/>
            <person name="Pegot-Espagnet P."/>
            <person name="Pouilly N."/>
            <person name="Raftis F."/>
            <person name="Sallet E."/>
            <person name="Schiex T."/>
            <person name="Thomas J."/>
            <person name="Vandecasteele C."/>
            <person name="Vares D."/>
            <person name="Vear F."/>
            <person name="Vautrin S."/>
            <person name="Crespi M."/>
            <person name="Mangin B."/>
            <person name="Burke J.M."/>
            <person name="Salse J."/>
            <person name="Munos S."/>
            <person name="Vincourt P."/>
            <person name="Rieseberg L.H."/>
            <person name="Langlade N.B."/>
        </authorList>
    </citation>
    <scope>NUCLEOTIDE SEQUENCE [LARGE SCALE GENOMIC DNA]</scope>
    <source>
        <strain evidence="4">cv. SF193</strain>
        <tissue evidence="2">Leaves</tissue>
    </source>
</reference>
<evidence type="ECO:0000313" key="4">
    <source>
        <dbReference type="Proteomes" id="UP000215914"/>
    </source>
</evidence>
<reference evidence="2" key="3">
    <citation type="submission" date="2020-06" db="EMBL/GenBank/DDBJ databases">
        <title>Helianthus annuus Genome sequencing and assembly Release 2.</title>
        <authorList>
            <person name="Gouzy J."/>
            <person name="Langlade N."/>
            <person name="Munos S."/>
        </authorList>
    </citation>
    <scope>NUCLEOTIDE SEQUENCE</scope>
    <source>
        <tissue evidence="2">Leaves</tissue>
    </source>
</reference>
<reference evidence="3" key="2">
    <citation type="submission" date="2017-02" db="EMBL/GenBank/DDBJ databases">
        <title>Sunflower complete genome.</title>
        <authorList>
            <person name="Langlade N."/>
            <person name="Munos S."/>
        </authorList>
    </citation>
    <scope>NUCLEOTIDE SEQUENCE [LARGE SCALE GENOMIC DNA]</scope>
    <source>
        <tissue evidence="3">Leaves</tissue>
    </source>
</reference>
<keyword evidence="1" id="KW-1133">Transmembrane helix</keyword>
<organism evidence="3 4">
    <name type="scientific">Helianthus annuus</name>
    <name type="common">Common sunflower</name>
    <dbReference type="NCBI Taxonomy" id="4232"/>
    <lineage>
        <taxon>Eukaryota</taxon>
        <taxon>Viridiplantae</taxon>
        <taxon>Streptophyta</taxon>
        <taxon>Embryophyta</taxon>
        <taxon>Tracheophyta</taxon>
        <taxon>Spermatophyta</taxon>
        <taxon>Magnoliopsida</taxon>
        <taxon>eudicotyledons</taxon>
        <taxon>Gunneridae</taxon>
        <taxon>Pentapetalae</taxon>
        <taxon>asterids</taxon>
        <taxon>campanulids</taxon>
        <taxon>Asterales</taxon>
        <taxon>Asteraceae</taxon>
        <taxon>Asteroideae</taxon>
        <taxon>Heliantheae alliance</taxon>
        <taxon>Heliantheae</taxon>
        <taxon>Helianthus</taxon>
    </lineage>
</organism>
<proteinExistence type="predicted"/>
<evidence type="ECO:0000256" key="1">
    <source>
        <dbReference type="SAM" id="Phobius"/>
    </source>
</evidence>
<accession>A0A251U190</accession>
<dbReference type="AntiFam" id="ANF00062">
    <property type="entry name" value="Shadow ORF (opposite ABC transporter protein)"/>
</dbReference>
<dbReference type="Gramene" id="mRNA:HanXRQr2_Chr08g0318181">
    <property type="protein sequence ID" value="mRNA:HanXRQr2_Chr08g0318181"/>
    <property type="gene ID" value="HanXRQr2_Chr08g0318181"/>
</dbReference>
<keyword evidence="1" id="KW-0812">Transmembrane</keyword>
<dbReference type="AlphaFoldDB" id="A0A251U190"/>
<dbReference type="EMBL" id="MNCJ02000323">
    <property type="protein sequence ID" value="KAF5793593.1"/>
    <property type="molecule type" value="Genomic_DNA"/>
</dbReference>